<dbReference type="AlphaFoldDB" id="A3ZZ57"/>
<name>A3ZZ57_9BACT</name>
<accession>A3ZZ57</accession>
<dbReference type="Proteomes" id="UP000004358">
    <property type="component" value="Unassembled WGS sequence"/>
</dbReference>
<dbReference type="HOGENOM" id="CLU_1222821_0_0_0"/>
<reference evidence="1 2" key="1">
    <citation type="submission" date="2006-02" db="EMBL/GenBank/DDBJ databases">
        <authorList>
            <person name="Amann R."/>
            <person name="Ferriera S."/>
            <person name="Johnson J."/>
            <person name="Kravitz S."/>
            <person name="Halpern A."/>
            <person name="Remington K."/>
            <person name="Beeson K."/>
            <person name="Tran B."/>
            <person name="Rogers Y.-H."/>
            <person name="Friedman R."/>
            <person name="Venter J.C."/>
        </authorList>
    </citation>
    <scope>NUCLEOTIDE SEQUENCE [LARGE SCALE GENOMIC DNA]</scope>
    <source>
        <strain evidence="1 2">DSM 3645</strain>
    </source>
</reference>
<proteinExistence type="predicted"/>
<evidence type="ECO:0000313" key="2">
    <source>
        <dbReference type="Proteomes" id="UP000004358"/>
    </source>
</evidence>
<gene>
    <name evidence="1" type="ORF">DSM3645_15550</name>
</gene>
<comment type="caution">
    <text evidence="1">The sequence shown here is derived from an EMBL/GenBank/DDBJ whole genome shotgun (WGS) entry which is preliminary data.</text>
</comment>
<sequence>MMTLVRWAPHKSANACQTYIRFPTRFPIVVGDHAKPKRDLQHQGAGTMWNRLKQVTPQTWIAATCLLLLAAPMYGDHVLRTARRISLIHGYQQSLLPGIAGQYQLDADEAYHWCDGSQGRVLVFSQVGSGNQHRQVVLTDLDYVSQGAYHLDVVGKLAGVSLIPRIHPVVEFVLEDGPDHIHSVHFRLTPNGVEHAYRDESPAPAEFDPAYVVDVVTASSPLDFSS</sequence>
<evidence type="ECO:0000313" key="1">
    <source>
        <dbReference type="EMBL" id="EAQ78205.1"/>
    </source>
</evidence>
<dbReference type="EMBL" id="AANZ01000023">
    <property type="protein sequence ID" value="EAQ78205.1"/>
    <property type="molecule type" value="Genomic_DNA"/>
</dbReference>
<protein>
    <submittedName>
        <fullName evidence="1">Uncharacterized protein</fullName>
    </submittedName>
</protein>
<organism evidence="1 2">
    <name type="scientific">Blastopirellula marina DSM 3645</name>
    <dbReference type="NCBI Taxonomy" id="314230"/>
    <lineage>
        <taxon>Bacteria</taxon>
        <taxon>Pseudomonadati</taxon>
        <taxon>Planctomycetota</taxon>
        <taxon>Planctomycetia</taxon>
        <taxon>Pirellulales</taxon>
        <taxon>Pirellulaceae</taxon>
        <taxon>Blastopirellula</taxon>
    </lineage>
</organism>